<dbReference type="Proteomes" id="UP000663848">
    <property type="component" value="Unassembled WGS sequence"/>
</dbReference>
<comment type="caution">
    <text evidence="1">The sequence shown here is derived from an EMBL/GenBank/DDBJ whole genome shotgun (WGS) entry which is preliminary data.</text>
</comment>
<accession>A0A822DC01</accession>
<dbReference type="EMBL" id="CAJOBR010059576">
    <property type="protein sequence ID" value="CAF5069360.1"/>
    <property type="molecule type" value="Genomic_DNA"/>
</dbReference>
<proteinExistence type="predicted"/>
<gene>
    <name evidence="1" type="ORF">QYT958_LOCUS43133</name>
</gene>
<name>A0A822DC01_9BILA</name>
<evidence type="ECO:0000313" key="2">
    <source>
        <dbReference type="Proteomes" id="UP000663848"/>
    </source>
</evidence>
<dbReference type="AlphaFoldDB" id="A0A822DC01"/>
<evidence type="ECO:0000313" key="1">
    <source>
        <dbReference type="EMBL" id="CAF5069360.1"/>
    </source>
</evidence>
<sequence>GLTIAGTAWSEAMLIRVAHGFEQASRVRDQRRPQYAERD</sequence>
<feature type="non-terminal residue" evidence="1">
    <location>
        <position position="1"/>
    </location>
</feature>
<protein>
    <submittedName>
        <fullName evidence="1">Uncharacterized protein</fullName>
    </submittedName>
</protein>
<reference evidence="1" key="1">
    <citation type="submission" date="2021-02" db="EMBL/GenBank/DDBJ databases">
        <authorList>
            <person name="Nowell W R."/>
        </authorList>
    </citation>
    <scope>NUCLEOTIDE SEQUENCE</scope>
</reference>
<organism evidence="1 2">
    <name type="scientific">Rotaria socialis</name>
    <dbReference type="NCBI Taxonomy" id="392032"/>
    <lineage>
        <taxon>Eukaryota</taxon>
        <taxon>Metazoa</taxon>
        <taxon>Spiralia</taxon>
        <taxon>Gnathifera</taxon>
        <taxon>Rotifera</taxon>
        <taxon>Eurotatoria</taxon>
        <taxon>Bdelloidea</taxon>
        <taxon>Philodinida</taxon>
        <taxon>Philodinidae</taxon>
        <taxon>Rotaria</taxon>
    </lineage>
</organism>